<dbReference type="InterPro" id="IPR008176">
    <property type="entry name" value="Defensin_plant"/>
</dbReference>
<proteinExistence type="predicted"/>
<dbReference type="Pfam" id="PF00304">
    <property type="entry name" value="Gamma-thionin"/>
    <property type="match status" value="1"/>
</dbReference>
<sequence length="82" mass="8898">MAPSVRSVAVPMLFVLFLVATEMGSSDAALCDKLSAGFKGYCGRDSDCHKQCVQYEHFSNGECKPTGSGFFKNSKCFCKKPC</sequence>
<name>A0A328DIB6_9ASTE</name>
<dbReference type="SMART" id="SM00505">
    <property type="entry name" value="Knot1"/>
    <property type="match status" value="1"/>
</dbReference>
<evidence type="ECO:0000256" key="3">
    <source>
        <dbReference type="ARBA" id="ARBA00022729"/>
    </source>
</evidence>
<dbReference type="Proteomes" id="UP000249390">
    <property type="component" value="Unassembled WGS sequence"/>
</dbReference>
<evidence type="ECO:0000313" key="7">
    <source>
        <dbReference type="EMBL" id="RAL45532.1"/>
    </source>
</evidence>
<evidence type="ECO:0000256" key="2">
    <source>
        <dbReference type="ARBA" id="ARBA00022525"/>
    </source>
</evidence>
<dbReference type="PANTHER" id="PTHR33147:SF39">
    <property type="entry name" value="DRO1 PROTEIN-RELATED"/>
    <property type="match status" value="1"/>
</dbReference>
<evidence type="ECO:0000256" key="1">
    <source>
        <dbReference type="ARBA" id="ARBA00004613"/>
    </source>
</evidence>
<feature type="domain" description="Knottins-like" evidence="6">
    <location>
        <begin position="30"/>
        <end position="82"/>
    </location>
</feature>
<keyword evidence="4" id="KW-1015">Disulfide bond</keyword>
<dbReference type="GO" id="GO:0006952">
    <property type="term" value="P:defense response"/>
    <property type="evidence" value="ECO:0007669"/>
    <property type="project" value="InterPro"/>
</dbReference>
<dbReference type="PANTHER" id="PTHR33147">
    <property type="entry name" value="DEFENSIN-LIKE PROTEIN 1"/>
    <property type="match status" value="1"/>
</dbReference>
<dbReference type="SUPFAM" id="SSF57095">
    <property type="entry name" value="Scorpion toxin-like"/>
    <property type="match status" value="1"/>
</dbReference>
<keyword evidence="2" id="KW-0964">Secreted</keyword>
<comment type="caution">
    <text evidence="7">The sequence shown here is derived from an EMBL/GenBank/DDBJ whole genome shotgun (WGS) entry which is preliminary data.</text>
</comment>
<feature type="chain" id="PRO_5016304465" description="Knottins-like domain-containing protein" evidence="5">
    <location>
        <begin position="29"/>
        <end position="82"/>
    </location>
</feature>
<dbReference type="GO" id="GO:0005576">
    <property type="term" value="C:extracellular region"/>
    <property type="evidence" value="ECO:0007669"/>
    <property type="project" value="UniProtKB-SubCell"/>
</dbReference>
<dbReference type="EMBL" id="NQVE01000131">
    <property type="protein sequence ID" value="RAL45532.1"/>
    <property type="molecule type" value="Genomic_DNA"/>
</dbReference>
<evidence type="ECO:0000256" key="4">
    <source>
        <dbReference type="ARBA" id="ARBA00023157"/>
    </source>
</evidence>
<organism evidence="7 8">
    <name type="scientific">Cuscuta australis</name>
    <dbReference type="NCBI Taxonomy" id="267555"/>
    <lineage>
        <taxon>Eukaryota</taxon>
        <taxon>Viridiplantae</taxon>
        <taxon>Streptophyta</taxon>
        <taxon>Embryophyta</taxon>
        <taxon>Tracheophyta</taxon>
        <taxon>Spermatophyta</taxon>
        <taxon>Magnoliopsida</taxon>
        <taxon>eudicotyledons</taxon>
        <taxon>Gunneridae</taxon>
        <taxon>Pentapetalae</taxon>
        <taxon>asterids</taxon>
        <taxon>lamiids</taxon>
        <taxon>Solanales</taxon>
        <taxon>Convolvulaceae</taxon>
        <taxon>Cuscuteae</taxon>
        <taxon>Cuscuta</taxon>
        <taxon>Cuscuta subgen. Grammica</taxon>
        <taxon>Cuscuta sect. Cleistogrammica</taxon>
    </lineage>
</organism>
<dbReference type="InterPro" id="IPR003614">
    <property type="entry name" value="Knottins"/>
</dbReference>
<dbReference type="Gene3D" id="3.30.30.10">
    <property type="entry name" value="Knottin, scorpion toxin-like"/>
    <property type="match status" value="1"/>
</dbReference>
<keyword evidence="3 5" id="KW-0732">Signal</keyword>
<comment type="subcellular location">
    <subcellularLocation>
        <location evidence="1">Secreted</location>
    </subcellularLocation>
</comment>
<protein>
    <recommendedName>
        <fullName evidence="6">Knottins-like domain-containing protein</fullName>
    </recommendedName>
</protein>
<dbReference type="AlphaFoldDB" id="A0A328DIB6"/>
<reference evidence="7 8" key="1">
    <citation type="submission" date="2018-06" db="EMBL/GenBank/DDBJ databases">
        <title>The Genome of Cuscuta australis (Dodder) Provides Insight into the Evolution of Plant Parasitism.</title>
        <authorList>
            <person name="Liu H."/>
        </authorList>
    </citation>
    <scope>NUCLEOTIDE SEQUENCE [LARGE SCALE GENOMIC DNA]</scope>
    <source>
        <strain evidence="8">cv. Yunnan</strain>
        <tissue evidence="7">Vines</tissue>
    </source>
</reference>
<keyword evidence="8" id="KW-1185">Reference proteome</keyword>
<dbReference type="InterPro" id="IPR036574">
    <property type="entry name" value="Scorpion_toxin-like_sf"/>
</dbReference>
<evidence type="ECO:0000259" key="6">
    <source>
        <dbReference type="SMART" id="SM00505"/>
    </source>
</evidence>
<accession>A0A328DIB6</accession>
<feature type="signal peptide" evidence="5">
    <location>
        <begin position="1"/>
        <end position="28"/>
    </location>
</feature>
<evidence type="ECO:0000256" key="5">
    <source>
        <dbReference type="SAM" id="SignalP"/>
    </source>
</evidence>
<dbReference type="PROSITE" id="PS00940">
    <property type="entry name" value="GAMMA_THIONIN"/>
    <property type="match status" value="1"/>
</dbReference>
<gene>
    <name evidence="7" type="ORF">DM860_016024</name>
</gene>
<evidence type="ECO:0000313" key="8">
    <source>
        <dbReference type="Proteomes" id="UP000249390"/>
    </source>
</evidence>